<dbReference type="InterPro" id="IPR008927">
    <property type="entry name" value="6-PGluconate_DH-like_C_sf"/>
</dbReference>
<evidence type="ECO:0000256" key="1">
    <source>
        <dbReference type="ARBA" id="ARBA00023002"/>
    </source>
</evidence>
<dbReference type="AlphaFoldDB" id="A0A926NVM6"/>
<protein>
    <submittedName>
        <fullName evidence="4">Mannitol dehydrogenase family protein</fullName>
    </submittedName>
</protein>
<proteinExistence type="predicted"/>
<reference evidence="4" key="1">
    <citation type="submission" date="2020-05" db="EMBL/GenBank/DDBJ databases">
        <title>Identification of trans-AT polyketide cluster in two marine bacteria, producers of a novel glutaramide-containing polyketide sesbanimide D and analogs.</title>
        <authorList>
            <person name="Kacar D."/>
            <person name="Rodriguez P."/>
            <person name="Canedo L."/>
            <person name="Gonzalez E."/>
            <person name="Galan B."/>
            <person name="De La Calle F."/>
            <person name="Garcia J.L."/>
        </authorList>
    </citation>
    <scope>NUCLEOTIDE SEQUENCE</scope>
    <source>
        <strain evidence="4">PHM038</strain>
    </source>
</reference>
<accession>A0A926NVM6</accession>
<dbReference type="EMBL" id="JABFCZ010000002">
    <property type="protein sequence ID" value="MBD1544950.1"/>
    <property type="molecule type" value="Genomic_DNA"/>
</dbReference>
<gene>
    <name evidence="4" type="ORF">HK439_01640</name>
</gene>
<feature type="domain" description="Mannitol dehydrogenase C-terminal" evidence="3">
    <location>
        <begin position="288"/>
        <end position="478"/>
    </location>
</feature>
<dbReference type="InterPro" id="IPR036291">
    <property type="entry name" value="NAD(P)-bd_dom_sf"/>
</dbReference>
<dbReference type="RefSeq" id="WP_190289624.1">
    <property type="nucleotide sequence ID" value="NZ_JABFCZ010000002.1"/>
</dbReference>
<dbReference type="PANTHER" id="PTHR43362:SF1">
    <property type="entry name" value="MANNITOL DEHYDROGENASE 2-RELATED"/>
    <property type="match status" value="1"/>
</dbReference>
<sequence length="491" mass="53928">MWTEAGLPAELQKVLPRLHRSSAPKPEPGIVHLGLGAFFRAFGAIYIEDAVKTSGGDWGIIGVSLRSPDTRDRLAPQDWAYTSVELGSEGEKLRQVEIVREVLVAPEDPQAVLDRMSDPAIRIVSLTVTEKGYCHDPATGKLNPTHPDILHDLENPLPVSAPGFLVRALQRRRAAGQLPFTVLTCDNLPGNGMLVRGIVLDFARKLDPALADWIETEGRFPSTMVDRITPATKPEDIDRLAETTGVLDEAPVLHEPFRQWVVEDDFVPGYGDNARPDLAASGVEMVEDVTPYEHMKLRMLNGTHSSLAYLGYLAGHETIAETVADPVFAIFVNRLWREEIMPSFAPPAGIDLGDYAKALFDRYANPAIRHRTWQIAMDGSQKLPQRILGTIADDLRATRPCPGLILAVAAWMRYVGGIDEKGQAIEVRDPLAERLRALSVGAYTPEAKVAALLSVREIFDADLAEHLAGPVTRAYRTLLELGTRKALETLA</sequence>
<dbReference type="SUPFAM" id="SSF48179">
    <property type="entry name" value="6-phosphogluconate dehydrogenase C-terminal domain-like"/>
    <property type="match status" value="1"/>
</dbReference>
<dbReference type="SUPFAM" id="SSF51735">
    <property type="entry name" value="NAD(P)-binding Rossmann-fold domains"/>
    <property type="match status" value="1"/>
</dbReference>
<dbReference type="GO" id="GO:0016616">
    <property type="term" value="F:oxidoreductase activity, acting on the CH-OH group of donors, NAD or NADP as acceptor"/>
    <property type="evidence" value="ECO:0007669"/>
    <property type="project" value="TreeGrafter"/>
</dbReference>
<evidence type="ECO:0000259" key="2">
    <source>
        <dbReference type="Pfam" id="PF01232"/>
    </source>
</evidence>
<dbReference type="PANTHER" id="PTHR43362">
    <property type="entry name" value="MANNITOL DEHYDROGENASE DSF1-RELATED"/>
    <property type="match status" value="1"/>
</dbReference>
<organism evidence="4 5">
    <name type="scientific">Roseibium aggregatum</name>
    <dbReference type="NCBI Taxonomy" id="187304"/>
    <lineage>
        <taxon>Bacteria</taxon>
        <taxon>Pseudomonadati</taxon>
        <taxon>Pseudomonadota</taxon>
        <taxon>Alphaproteobacteria</taxon>
        <taxon>Hyphomicrobiales</taxon>
        <taxon>Stappiaceae</taxon>
        <taxon>Roseibium</taxon>
    </lineage>
</organism>
<keyword evidence="1" id="KW-0560">Oxidoreductase</keyword>
<dbReference type="PRINTS" id="PR00084">
    <property type="entry name" value="MTLDHDRGNASE"/>
</dbReference>
<dbReference type="Proteomes" id="UP000598467">
    <property type="component" value="Unassembled WGS sequence"/>
</dbReference>
<evidence type="ECO:0000259" key="3">
    <source>
        <dbReference type="Pfam" id="PF08125"/>
    </source>
</evidence>
<dbReference type="InterPro" id="IPR000669">
    <property type="entry name" value="Mannitol_DH"/>
</dbReference>
<feature type="domain" description="Mannitol dehydrogenase N-terminal" evidence="2">
    <location>
        <begin position="29"/>
        <end position="266"/>
    </location>
</feature>
<dbReference type="Pfam" id="PF01232">
    <property type="entry name" value="Mannitol_dh"/>
    <property type="match status" value="1"/>
</dbReference>
<evidence type="ECO:0000313" key="4">
    <source>
        <dbReference type="EMBL" id="MBD1544950.1"/>
    </source>
</evidence>
<dbReference type="InterPro" id="IPR013131">
    <property type="entry name" value="Mannitol_DH_N"/>
</dbReference>
<dbReference type="InterPro" id="IPR013328">
    <property type="entry name" value="6PGD_dom2"/>
</dbReference>
<name>A0A926NVM6_9HYPH</name>
<dbReference type="InterPro" id="IPR013118">
    <property type="entry name" value="Mannitol_DH_C"/>
</dbReference>
<dbReference type="Gene3D" id="3.40.50.720">
    <property type="entry name" value="NAD(P)-binding Rossmann-like Domain"/>
    <property type="match status" value="1"/>
</dbReference>
<evidence type="ECO:0000313" key="5">
    <source>
        <dbReference type="Proteomes" id="UP000598467"/>
    </source>
</evidence>
<dbReference type="Gene3D" id="1.10.1040.10">
    <property type="entry name" value="N-(1-d-carboxylethyl)-l-norvaline Dehydrogenase, domain 2"/>
    <property type="match status" value="1"/>
</dbReference>
<dbReference type="InterPro" id="IPR050988">
    <property type="entry name" value="Mannitol_DH/Oxidoreductase"/>
</dbReference>
<comment type="caution">
    <text evidence="4">The sequence shown here is derived from an EMBL/GenBank/DDBJ whole genome shotgun (WGS) entry which is preliminary data.</text>
</comment>
<dbReference type="Pfam" id="PF08125">
    <property type="entry name" value="Mannitol_dh_C"/>
    <property type="match status" value="1"/>
</dbReference>